<dbReference type="KEGG" id="mok:Metok_0213"/>
<name>F8ANE5_METOI</name>
<keyword evidence="2" id="KW-1185">Reference proteome</keyword>
<organism evidence="1 2">
    <name type="scientific">Methanothermococcus okinawensis (strain DSM 14208 / JCM 11175 / IH1)</name>
    <dbReference type="NCBI Taxonomy" id="647113"/>
    <lineage>
        <taxon>Archaea</taxon>
        <taxon>Methanobacteriati</taxon>
        <taxon>Methanobacteriota</taxon>
        <taxon>Methanomada group</taxon>
        <taxon>Methanococci</taxon>
        <taxon>Methanococcales</taxon>
        <taxon>Methanococcaceae</taxon>
        <taxon>Methanothermococcus</taxon>
    </lineage>
</organism>
<dbReference type="eggNOG" id="arCOG05194">
    <property type="taxonomic scope" value="Archaea"/>
</dbReference>
<evidence type="ECO:0000313" key="2">
    <source>
        <dbReference type="Proteomes" id="UP000009296"/>
    </source>
</evidence>
<dbReference type="OrthoDB" id="134879at2157"/>
<dbReference type="Proteomes" id="UP000009296">
    <property type="component" value="Chromosome"/>
</dbReference>
<proteinExistence type="predicted"/>
<dbReference type="GeneID" id="10772330"/>
<dbReference type="RefSeq" id="WP_013866392.1">
    <property type="nucleotide sequence ID" value="NC_015636.1"/>
</dbReference>
<dbReference type="AlphaFoldDB" id="F8ANE5"/>
<dbReference type="EMBL" id="CP002792">
    <property type="protein sequence ID" value="AEH06206.1"/>
    <property type="molecule type" value="Genomic_DNA"/>
</dbReference>
<gene>
    <name evidence="1" type="ordered locus">Metok_0213</name>
</gene>
<dbReference type="HOGENOM" id="CLU_1478929_0_0_2"/>
<sequence>MSARLNDYKWGENTSVWINRAGQSNSLEFRDLFLKENIIAIDWADIKENLTNIDNKEKLRKIFMKSYPKHIYEQENPGKNYKGCVGNSVGQIWSFLKEMKKGDIVLIPIENNKLVVAEIVGDYEWVDEIPRHRRKIKIIERIPEYYYLKRTGSKGLYSGTVARLRYKDNNKRKYLSNEKYWI</sequence>
<evidence type="ECO:0000313" key="1">
    <source>
        <dbReference type="EMBL" id="AEH06206.1"/>
    </source>
</evidence>
<protein>
    <submittedName>
        <fullName evidence="1">Uncharacterized protein</fullName>
    </submittedName>
</protein>
<accession>F8ANE5</accession>
<reference evidence="1" key="1">
    <citation type="submission" date="2011-05" db="EMBL/GenBank/DDBJ databases">
        <title>Complete sequence of chromosome of Methanothermococcus okinawensis IH1.</title>
        <authorList>
            <consortium name="US DOE Joint Genome Institute"/>
            <person name="Lucas S."/>
            <person name="Han J."/>
            <person name="Lapidus A."/>
            <person name="Cheng J.-F."/>
            <person name="Goodwin L."/>
            <person name="Pitluck S."/>
            <person name="Peters L."/>
            <person name="Mikhailova N."/>
            <person name="Held B."/>
            <person name="Han C."/>
            <person name="Tapia R."/>
            <person name="Land M."/>
            <person name="Hauser L."/>
            <person name="Kyrpides N."/>
            <person name="Ivanova N."/>
            <person name="Pagani I."/>
            <person name="Sieprawska-Lupa M."/>
            <person name="Takai K."/>
            <person name="Miyazaki J."/>
            <person name="Whitman W."/>
            <person name="Woyke T."/>
        </authorList>
    </citation>
    <scope>NUCLEOTIDE SEQUENCE</scope>
    <source>
        <strain evidence="1">IH1</strain>
    </source>
</reference>